<name>A0A8S5P545_9CAUD</name>
<evidence type="ECO:0000313" key="1">
    <source>
        <dbReference type="EMBL" id="DAE01316.1"/>
    </source>
</evidence>
<sequence length="48" mass="5839">MQSIIFLYPWQVRQVLLNSMLSVKLKLLVMQLLMSLKLWEQFLLLIYL</sequence>
<proteinExistence type="predicted"/>
<protein>
    <submittedName>
        <fullName evidence="1">Uncharacterized protein</fullName>
    </submittedName>
</protein>
<dbReference type="EMBL" id="BK015323">
    <property type="protein sequence ID" value="DAE01316.1"/>
    <property type="molecule type" value="Genomic_DNA"/>
</dbReference>
<accession>A0A8S5P545</accession>
<organism evidence="1">
    <name type="scientific">Siphoviridae sp. ctJcm18</name>
    <dbReference type="NCBI Taxonomy" id="2825433"/>
    <lineage>
        <taxon>Viruses</taxon>
        <taxon>Duplodnaviria</taxon>
        <taxon>Heunggongvirae</taxon>
        <taxon>Uroviricota</taxon>
        <taxon>Caudoviricetes</taxon>
    </lineage>
</organism>
<reference evidence="1" key="1">
    <citation type="journal article" date="2021" name="Proc. Natl. Acad. Sci. U.S.A.">
        <title>A Catalog of Tens of Thousands of Viruses from Human Metagenomes Reveals Hidden Associations with Chronic Diseases.</title>
        <authorList>
            <person name="Tisza M.J."/>
            <person name="Buck C.B."/>
        </authorList>
    </citation>
    <scope>NUCLEOTIDE SEQUENCE</scope>
    <source>
        <strain evidence="1">CtJcm18</strain>
    </source>
</reference>